<dbReference type="NCBIfam" id="TIGR00345">
    <property type="entry name" value="GET3_arsA_TRC40"/>
    <property type="match status" value="1"/>
</dbReference>
<dbReference type="EMBL" id="HBUF01651709">
    <property type="protein sequence ID" value="CAG6787071.1"/>
    <property type="molecule type" value="Transcribed_RNA"/>
</dbReference>
<sequence>MDIDSNKLESSVKNVIDQDTLKWIFVGGKGGVGKTTCSCSLAIQLSKVRESVLIISTDPAHNISDAFNQKFTSTPTKVNGIDNLYAMEIDPNLKQTESSGDDILADEAGGGGPGAMFGGGMLNDMLNDLINGFPGIDEAMSYAEVLKLVKGMNFSVVVFDTAPTGHTLRLLSFPQNVERGLTKILALRNQFSPFLTQIGSLFGLADFNSDNIASKFEQLLDNVREMNAQFRDPTKSTFVCVCIAEFLSLYETERLVQELAKTGIDTRNIIVNQLVFASPSVDSCTLCSTRFKTQAKYLDQILDLYEEDFHVTKLPLQSEEIRGVTKVEKFSSMLVTPSKPLGAGLFG</sequence>
<dbReference type="EC" id="3.6.-.-" evidence="8"/>
<dbReference type="EMBL" id="HBUF01651706">
    <property type="protein sequence ID" value="CAG6787066.1"/>
    <property type="molecule type" value="Transcribed_RNA"/>
</dbReference>
<dbReference type="PANTHER" id="PTHR10803:SF3">
    <property type="entry name" value="ATPASE GET3"/>
    <property type="match status" value="1"/>
</dbReference>
<reference evidence="10" key="1">
    <citation type="submission" date="2021-05" db="EMBL/GenBank/DDBJ databases">
        <authorList>
            <person name="Alioto T."/>
            <person name="Alioto T."/>
            <person name="Gomez Garrido J."/>
        </authorList>
    </citation>
    <scope>NUCLEOTIDE SEQUENCE</scope>
</reference>
<comment type="similarity">
    <text evidence="1 8">Belongs to the arsA ATPase family.</text>
</comment>
<evidence type="ECO:0000256" key="8">
    <source>
        <dbReference type="HAMAP-Rule" id="MF_03112"/>
    </source>
</evidence>
<protein>
    <recommendedName>
        <fullName evidence="8">ATPase ASNA1 homolog</fullName>
        <ecNumber evidence="8">3.6.-.-</ecNumber>
    </recommendedName>
    <alternativeName>
        <fullName evidence="8">Arsenical pump-driving ATPase homolog</fullName>
    </alternativeName>
    <alternativeName>
        <fullName evidence="8">Arsenite-stimulated ATPase</fullName>
    </alternativeName>
</protein>
<feature type="binding site" evidence="8">
    <location>
        <position position="287"/>
    </location>
    <ligand>
        <name>Zn(2+)</name>
        <dbReference type="ChEBI" id="CHEBI:29105"/>
        <note>ligand shared between dimeric partners</note>
    </ligand>
</feature>
<accession>A0A8D9BPU5</accession>
<evidence type="ECO:0000256" key="2">
    <source>
        <dbReference type="ARBA" id="ARBA00022448"/>
    </source>
</evidence>
<comment type="subunit">
    <text evidence="8">Homodimer.</text>
</comment>
<dbReference type="AlphaFoldDB" id="A0A8D9BPU5"/>
<evidence type="ECO:0000256" key="6">
    <source>
        <dbReference type="ARBA" id="ARBA00022824"/>
    </source>
</evidence>
<evidence type="ECO:0000256" key="4">
    <source>
        <dbReference type="ARBA" id="ARBA00022741"/>
    </source>
</evidence>
<dbReference type="Gene3D" id="3.40.50.300">
    <property type="entry name" value="P-loop containing nucleotide triphosphate hydrolases"/>
    <property type="match status" value="1"/>
</dbReference>
<dbReference type="PANTHER" id="PTHR10803">
    <property type="entry name" value="ARSENICAL PUMP-DRIVING ATPASE ARSENITE-TRANSLOCATING ATPASE"/>
    <property type="match status" value="1"/>
</dbReference>
<name>A0A8D9BPU5_9HEMI</name>
<dbReference type="GO" id="GO:0005524">
    <property type="term" value="F:ATP binding"/>
    <property type="evidence" value="ECO:0007669"/>
    <property type="project" value="UniProtKB-UniRule"/>
</dbReference>
<dbReference type="EMBL" id="HBUF01651711">
    <property type="protein sequence ID" value="CAG6787074.1"/>
    <property type="molecule type" value="Transcribed_RNA"/>
</dbReference>
<evidence type="ECO:0000313" key="10">
    <source>
        <dbReference type="EMBL" id="CAG6787074.1"/>
    </source>
</evidence>
<dbReference type="InterPro" id="IPR025723">
    <property type="entry name" value="ArsA/GET3_ATPase-like"/>
</dbReference>
<dbReference type="Pfam" id="PF02374">
    <property type="entry name" value="ArsA_ATPase"/>
    <property type="match status" value="1"/>
</dbReference>
<keyword evidence="5 8" id="KW-0378">Hydrolase</keyword>
<feature type="active site" evidence="8">
    <location>
        <position position="58"/>
    </location>
</feature>
<keyword evidence="8" id="KW-0862">Zinc</keyword>
<dbReference type="GO" id="GO:0043529">
    <property type="term" value="C:GET complex"/>
    <property type="evidence" value="ECO:0007669"/>
    <property type="project" value="TreeGrafter"/>
</dbReference>
<evidence type="ECO:0000256" key="5">
    <source>
        <dbReference type="ARBA" id="ARBA00022801"/>
    </source>
</evidence>
<keyword evidence="8" id="KW-0479">Metal-binding</keyword>
<evidence type="ECO:0000259" key="9">
    <source>
        <dbReference type="Pfam" id="PF02374"/>
    </source>
</evidence>
<dbReference type="InterPro" id="IPR027542">
    <property type="entry name" value="ATPase_ArsA/GET3_euk"/>
</dbReference>
<evidence type="ECO:0000256" key="3">
    <source>
        <dbReference type="ARBA" id="ARBA00022490"/>
    </source>
</evidence>
<dbReference type="HAMAP" id="MF_03112">
    <property type="entry name" value="Asna1_Get3"/>
    <property type="match status" value="1"/>
</dbReference>
<dbReference type="GO" id="GO:0016887">
    <property type="term" value="F:ATP hydrolysis activity"/>
    <property type="evidence" value="ECO:0007669"/>
    <property type="project" value="InterPro"/>
</dbReference>
<dbReference type="GO" id="GO:0046872">
    <property type="term" value="F:metal ion binding"/>
    <property type="evidence" value="ECO:0007669"/>
    <property type="project" value="UniProtKB-KW"/>
</dbReference>
<dbReference type="GO" id="GO:0071816">
    <property type="term" value="P:tail-anchored membrane protein insertion into ER membrane"/>
    <property type="evidence" value="ECO:0007669"/>
    <property type="project" value="TreeGrafter"/>
</dbReference>
<dbReference type="CDD" id="cd02035">
    <property type="entry name" value="ArsA"/>
    <property type="match status" value="1"/>
</dbReference>
<feature type="binding site" evidence="8">
    <location>
        <begin position="29"/>
        <end position="36"/>
    </location>
    <ligand>
        <name>ATP</name>
        <dbReference type="ChEBI" id="CHEBI:30616"/>
    </ligand>
</feature>
<proteinExistence type="inferred from homology"/>
<keyword evidence="7 8" id="KW-0067">ATP-binding</keyword>
<feature type="binding site" evidence="8">
    <location>
        <position position="245"/>
    </location>
    <ligand>
        <name>ATP</name>
        <dbReference type="ChEBI" id="CHEBI:30616"/>
    </ligand>
</feature>
<dbReference type="SUPFAM" id="SSF52540">
    <property type="entry name" value="P-loop containing nucleoside triphosphate hydrolases"/>
    <property type="match status" value="1"/>
</dbReference>
<evidence type="ECO:0000256" key="7">
    <source>
        <dbReference type="ARBA" id="ARBA00022840"/>
    </source>
</evidence>
<keyword evidence="6 8" id="KW-0256">Endoplasmic reticulum</keyword>
<organism evidence="10">
    <name type="scientific">Cacopsylla melanoneura</name>
    <dbReference type="NCBI Taxonomy" id="428564"/>
    <lineage>
        <taxon>Eukaryota</taxon>
        <taxon>Metazoa</taxon>
        <taxon>Ecdysozoa</taxon>
        <taxon>Arthropoda</taxon>
        <taxon>Hexapoda</taxon>
        <taxon>Insecta</taxon>
        <taxon>Pterygota</taxon>
        <taxon>Neoptera</taxon>
        <taxon>Paraneoptera</taxon>
        <taxon>Hemiptera</taxon>
        <taxon>Sternorrhyncha</taxon>
        <taxon>Psylloidea</taxon>
        <taxon>Psyllidae</taxon>
        <taxon>Psyllinae</taxon>
        <taxon>Cacopsylla</taxon>
    </lineage>
</organism>
<feature type="domain" description="ArsA/GET3 Anion-transporting ATPase-like" evidence="9">
    <location>
        <begin position="22"/>
        <end position="335"/>
    </location>
</feature>
<dbReference type="EMBL" id="HBUF01651708">
    <property type="protein sequence ID" value="CAG6787069.1"/>
    <property type="molecule type" value="Transcribed_RNA"/>
</dbReference>
<dbReference type="EMBL" id="HBUF01651707">
    <property type="protein sequence ID" value="CAG6787068.1"/>
    <property type="molecule type" value="Transcribed_RNA"/>
</dbReference>
<dbReference type="InterPro" id="IPR027417">
    <property type="entry name" value="P-loop_NTPase"/>
</dbReference>
<keyword evidence="3 8" id="KW-0963">Cytoplasm</keyword>
<feature type="binding site" evidence="8">
    <location>
        <position position="284"/>
    </location>
    <ligand>
        <name>Zn(2+)</name>
        <dbReference type="ChEBI" id="CHEBI:29105"/>
        <note>ligand shared between dimeric partners</note>
    </ligand>
</feature>
<dbReference type="InterPro" id="IPR016300">
    <property type="entry name" value="ATPase_ArsA/GET3"/>
</dbReference>
<feature type="binding site" evidence="8">
    <location>
        <position position="272"/>
    </location>
    <ligand>
        <name>ATP</name>
        <dbReference type="ChEBI" id="CHEBI:30616"/>
    </ligand>
</feature>
<keyword evidence="2 8" id="KW-0813">Transport</keyword>
<dbReference type="FunFam" id="3.40.50.300:FF:000235">
    <property type="entry name" value="ATPase ASNA1"/>
    <property type="match status" value="1"/>
</dbReference>
<evidence type="ECO:0000256" key="1">
    <source>
        <dbReference type="ARBA" id="ARBA00011040"/>
    </source>
</evidence>
<comment type="function">
    <text evidence="8">ATPase required for the post-translational delivery of tail-anchored (TA) proteins to the endoplasmic reticulum. Recognizes and selectively binds the transmembrane domain of TA proteins in the cytosol. This complex then targets to the endoplasmic reticulum by membrane-bound receptors, where the tail-anchored protein is released for insertion. This process is regulated by ATP binding and hydrolysis. ATP binding drives the homodimer towards the closed dimer state, facilitating recognition of newly synthesized TA membrane proteins. ATP hydrolysis is required for insertion. Subsequently, the homodimer reverts towards the open dimer state, lowering its affinity for the membrane-bound receptor, and returning it to the cytosol to initiate a new round of targeting.</text>
</comment>
<dbReference type="EMBL" id="HBUF01651710">
    <property type="protein sequence ID" value="CAG6787073.1"/>
    <property type="molecule type" value="Transcribed_RNA"/>
</dbReference>
<comment type="subcellular location">
    <subcellularLocation>
        <location evidence="8">Cytoplasm</location>
    </subcellularLocation>
    <subcellularLocation>
        <location evidence="8">Endoplasmic reticulum</location>
    </subcellularLocation>
</comment>
<keyword evidence="4 8" id="KW-0547">Nucleotide-binding</keyword>